<gene>
    <name evidence="1" type="ORF">ELQ94_03355</name>
</gene>
<dbReference type="Proteomes" id="UP000274909">
    <property type="component" value="Unassembled WGS sequence"/>
</dbReference>
<comment type="caution">
    <text evidence="1">The sequence shown here is derived from an EMBL/GenBank/DDBJ whole genome shotgun (WGS) entry which is preliminary data.</text>
</comment>
<accession>A0A3S0VW79</accession>
<organism evidence="1 2">
    <name type="scientific">Labedella endophytica</name>
    <dbReference type="NCBI Taxonomy" id="1523160"/>
    <lineage>
        <taxon>Bacteria</taxon>
        <taxon>Bacillati</taxon>
        <taxon>Actinomycetota</taxon>
        <taxon>Actinomycetes</taxon>
        <taxon>Micrococcales</taxon>
        <taxon>Microbacteriaceae</taxon>
        <taxon>Labedella</taxon>
    </lineage>
</organism>
<evidence type="ECO:0000313" key="1">
    <source>
        <dbReference type="EMBL" id="RUR03675.1"/>
    </source>
</evidence>
<dbReference type="OrthoDB" id="5120633at2"/>
<protein>
    <submittedName>
        <fullName evidence="1">Uncharacterized protein</fullName>
    </submittedName>
</protein>
<dbReference type="AlphaFoldDB" id="A0A3S0VW79"/>
<reference evidence="1 2" key="1">
    <citation type="submission" date="2018-12" db="EMBL/GenBank/DDBJ databases">
        <authorList>
            <person name="Li F."/>
        </authorList>
    </citation>
    <scope>NUCLEOTIDE SEQUENCE [LARGE SCALE GENOMIC DNA]</scope>
    <source>
        <strain evidence="1 2">EGI 6500705</strain>
    </source>
</reference>
<proteinExistence type="predicted"/>
<sequence>MRRVDRELETIALTQASWRVCDARLPDDDGTRLLAYVEQIDDHVETLWMWPNAGECTTTASLDLALSAILERLLARRILLEAS</sequence>
<name>A0A3S0VW79_9MICO</name>
<keyword evidence="2" id="KW-1185">Reference proteome</keyword>
<dbReference type="EMBL" id="RZGZ01000001">
    <property type="protein sequence ID" value="RUR03675.1"/>
    <property type="molecule type" value="Genomic_DNA"/>
</dbReference>
<evidence type="ECO:0000313" key="2">
    <source>
        <dbReference type="Proteomes" id="UP000274909"/>
    </source>
</evidence>